<keyword evidence="1" id="KW-0059">Arsenical resistance</keyword>
<organism evidence="3 4">
    <name type="scientific">Anaeromonas frigoriresistens</name>
    <dbReference type="NCBI Taxonomy" id="2683708"/>
    <lineage>
        <taxon>Bacteria</taxon>
        <taxon>Bacillati</taxon>
        <taxon>Bacillota</taxon>
        <taxon>Tissierellia</taxon>
        <taxon>Tissierellales</taxon>
        <taxon>Thermohalobacteraceae</taxon>
        <taxon>Anaeromonas</taxon>
    </lineage>
</organism>
<dbReference type="PANTHER" id="PTHR43428:SF1">
    <property type="entry name" value="ARSENATE REDUCTASE"/>
    <property type="match status" value="1"/>
</dbReference>
<dbReference type="PANTHER" id="PTHR43428">
    <property type="entry name" value="ARSENATE REDUCTASE"/>
    <property type="match status" value="1"/>
</dbReference>
<name>A0A942Z8V3_9FIRM</name>
<sequence length="133" mass="14846">MKKKVAFVCVHNSCRSQMAEGWAKKIGSDVIEAYSAGTEEYPEVKPKAVEVMEEAGVDMSSHHPKLLSDIPEEIDILITMGCNVVCPYVPNSHSEDWGLEDPSGGPIEGFKETRDIIKEKVEDLIKRIEKEEL</sequence>
<evidence type="ECO:0000259" key="2">
    <source>
        <dbReference type="SMART" id="SM00226"/>
    </source>
</evidence>
<dbReference type="Proteomes" id="UP000724672">
    <property type="component" value="Unassembled WGS sequence"/>
</dbReference>
<dbReference type="InterPro" id="IPR023485">
    <property type="entry name" value="Ptyr_pPase"/>
</dbReference>
<dbReference type="CDD" id="cd16345">
    <property type="entry name" value="LMWP_ArsC"/>
    <property type="match status" value="1"/>
</dbReference>
<evidence type="ECO:0000313" key="4">
    <source>
        <dbReference type="Proteomes" id="UP000724672"/>
    </source>
</evidence>
<dbReference type="Pfam" id="PF01451">
    <property type="entry name" value="LMWPc"/>
    <property type="match status" value="1"/>
</dbReference>
<dbReference type="EMBL" id="WSFT01000036">
    <property type="protein sequence ID" value="MBS4538658.1"/>
    <property type="molecule type" value="Genomic_DNA"/>
</dbReference>
<accession>A0A942Z8V3</accession>
<dbReference type="GO" id="GO:0046685">
    <property type="term" value="P:response to arsenic-containing substance"/>
    <property type="evidence" value="ECO:0007669"/>
    <property type="project" value="UniProtKB-KW"/>
</dbReference>
<dbReference type="RefSeq" id="WP_203366578.1">
    <property type="nucleotide sequence ID" value="NZ_WSFT01000036.1"/>
</dbReference>
<dbReference type="SUPFAM" id="SSF52788">
    <property type="entry name" value="Phosphotyrosine protein phosphatases I"/>
    <property type="match status" value="1"/>
</dbReference>
<feature type="domain" description="Phosphotyrosine protein phosphatase I" evidence="2">
    <location>
        <begin position="3"/>
        <end position="127"/>
    </location>
</feature>
<dbReference type="AlphaFoldDB" id="A0A942Z8V3"/>
<gene>
    <name evidence="3" type="ORF">GOQ27_09290</name>
</gene>
<keyword evidence="4" id="KW-1185">Reference proteome</keyword>
<proteinExistence type="predicted"/>
<evidence type="ECO:0000256" key="1">
    <source>
        <dbReference type="ARBA" id="ARBA00022849"/>
    </source>
</evidence>
<dbReference type="SMART" id="SM00226">
    <property type="entry name" value="LMWPc"/>
    <property type="match status" value="1"/>
</dbReference>
<reference evidence="3" key="1">
    <citation type="submission" date="2019-12" db="EMBL/GenBank/DDBJ databases">
        <title>Clostridiaceae gen. nov. sp. nov., isolated from sediment in Xinjiang, China.</title>
        <authorList>
            <person name="Zhang R."/>
        </authorList>
    </citation>
    <scope>NUCLEOTIDE SEQUENCE</scope>
    <source>
        <strain evidence="3">D2Q-11</strain>
    </source>
</reference>
<evidence type="ECO:0000313" key="3">
    <source>
        <dbReference type="EMBL" id="MBS4538658.1"/>
    </source>
</evidence>
<comment type="caution">
    <text evidence="3">The sequence shown here is derived from an EMBL/GenBank/DDBJ whole genome shotgun (WGS) entry which is preliminary data.</text>
</comment>
<protein>
    <submittedName>
        <fullName evidence="3">Arsenate reductase ArsC</fullName>
    </submittedName>
</protein>
<dbReference type="Gene3D" id="3.40.50.2300">
    <property type="match status" value="1"/>
</dbReference>
<dbReference type="InterPro" id="IPR036196">
    <property type="entry name" value="Ptyr_pPase_sf"/>
</dbReference>